<dbReference type="Pfam" id="PF07290">
    <property type="entry name" value="YqiJ_OB"/>
    <property type="match status" value="1"/>
</dbReference>
<evidence type="ECO:0000256" key="1">
    <source>
        <dbReference type="SAM" id="Phobius"/>
    </source>
</evidence>
<keyword evidence="1" id="KW-0812">Transmembrane</keyword>
<dbReference type="Pfam" id="PF21001">
    <property type="entry name" value="YqiJ_N"/>
    <property type="match status" value="1"/>
</dbReference>
<evidence type="ECO:0000313" key="5">
    <source>
        <dbReference type="Proteomes" id="UP000562027"/>
    </source>
</evidence>
<dbReference type="Proteomes" id="UP000562027">
    <property type="component" value="Unassembled WGS sequence"/>
</dbReference>
<reference evidence="4 5" key="1">
    <citation type="submission" date="2020-08" db="EMBL/GenBank/DDBJ databases">
        <title>Functional genomics of gut bacteria from endangered species of beetles.</title>
        <authorList>
            <person name="Carlos-Shanley C."/>
        </authorList>
    </citation>
    <scope>NUCLEOTIDE SEQUENCE [LARGE SCALE GENOMIC DNA]</scope>
    <source>
        <strain evidence="4 5">S00239</strain>
    </source>
</reference>
<name>A0A840LGT6_9BURK</name>
<dbReference type="InterPro" id="IPR048376">
    <property type="entry name" value="YqiJ_N"/>
</dbReference>
<accession>A0A840LGT6</accession>
<feature type="domain" description="Inner membrane protein YqiJ N-terminal" evidence="3">
    <location>
        <begin position="9"/>
        <end position="115"/>
    </location>
</feature>
<evidence type="ECO:0000259" key="2">
    <source>
        <dbReference type="Pfam" id="PF07290"/>
    </source>
</evidence>
<dbReference type="AlphaFoldDB" id="A0A840LGT6"/>
<comment type="caution">
    <text evidence="4">The sequence shown here is derived from an EMBL/GenBank/DDBJ whole genome shotgun (WGS) entry which is preliminary data.</text>
</comment>
<keyword evidence="5" id="KW-1185">Reference proteome</keyword>
<dbReference type="InterPro" id="IPR010840">
    <property type="entry name" value="YqiJ_OB"/>
</dbReference>
<feature type="domain" description="Inner membrane protein YqiJ OB-fold" evidence="2">
    <location>
        <begin position="137"/>
        <end position="200"/>
    </location>
</feature>
<gene>
    <name evidence="4" type="ORF">HNP55_004374</name>
</gene>
<feature type="transmembrane region" description="Helical" evidence="1">
    <location>
        <begin position="97"/>
        <end position="125"/>
    </location>
</feature>
<sequence length="210" mass="22472">MSLFTTPENLPFGIAFALIVGIALLEGLGMMIAASPSNWLDDWLPEAGHDSALDQVLGWLHLGRLPALVILLLFLTGYALFGYSLQLVSRGLVGHYLPAWLAGLAAVPAGLTTVRALGALVAHIIPRDESTAVSAQTLLGRIATVYAGQARQGLAAQARVRDEHGRVHHLLVEPDLAEEVFEEGSELLLVRKQGAIYRAIRNPHPGLVQG</sequence>
<keyword evidence="1" id="KW-0472">Membrane</keyword>
<dbReference type="EMBL" id="JACHLP010000011">
    <property type="protein sequence ID" value="MBB4845822.1"/>
    <property type="molecule type" value="Genomic_DNA"/>
</dbReference>
<evidence type="ECO:0008006" key="6">
    <source>
        <dbReference type="Google" id="ProtNLM"/>
    </source>
</evidence>
<protein>
    <recommendedName>
        <fullName evidence="6">DUF1449 family protein</fullName>
    </recommendedName>
</protein>
<feature type="transmembrane region" description="Helical" evidence="1">
    <location>
        <begin position="65"/>
        <end position="85"/>
    </location>
</feature>
<keyword evidence="1" id="KW-1133">Transmembrane helix</keyword>
<evidence type="ECO:0000313" key="4">
    <source>
        <dbReference type="EMBL" id="MBB4845822.1"/>
    </source>
</evidence>
<organism evidence="4 5">
    <name type="scientific">Roseateles oligotrophus</name>
    <dbReference type="NCBI Taxonomy" id="1769250"/>
    <lineage>
        <taxon>Bacteria</taxon>
        <taxon>Pseudomonadati</taxon>
        <taxon>Pseudomonadota</taxon>
        <taxon>Betaproteobacteria</taxon>
        <taxon>Burkholderiales</taxon>
        <taxon>Sphaerotilaceae</taxon>
        <taxon>Roseateles</taxon>
    </lineage>
</organism>
<proteinExistence type="predicted"/>
<evidence type="ECO:0000259" key="3">
    <source>
        <dbReference type="Pfam" id="PF21001"/>
    </source>
</evidence>
<dbReference type="RefSeq" id="WP_184304101.1">
    <property type="nucleotide sequence ID" value="NZ_JACHLP010000011.1"/>
</dbReference>
<feature type="transmembrane region" description="Helical" evidence="1">
    <location>
        <begin position="12"/>
        <end position="34"/>
    </location>
</feature>